<gene>
    <name evidence="9" type="ORF">G6F64_009098</name>
</gene>
<dbReference type="GO" id="GO:0005654">
    <property type="term" value="C:nucleoplasm"/>
    <property type="evidence" value="ECO:0007669"/>
    <property type="project" value="TreeGrafter"/>
</dbReference>
<sequence>MSDSKNKAQALIKEGSEALYDKKYSVSIDKLGEACQLLDQLNGDLAPENGDAYFMYGKALLQYAIEQNTVLGQSAQASATAVEEQQKEVTEIEVKSSNPLIQMESIPEFRDENDVGEEEGEEEEEEEEGNEEEGEAEDDFETAWNILDVARIIFEKSDDKETQLKLADVHLCLADVSLEIEKFDDSLGDYEKAIEIKEKYLEEDNRELAEAYYRHALALEFSTEKYDDALPALQKAISVLKKRSNKLKQTENADSNEEITKEIKELDELVFDMELKVEELTTKQATEKEAANMLKQMLGYQTNENNNTKQSLNTVAINDLSNFVKRKSKEDAKDSGSEQQKKPKLE</sequence>
<comment type="similarity">
    <text evidence="2">Belongs to the NASP family.</text>
</comment>
<comment type="caution">
    <text evidence="9">The sequence shown here is derived from an EMBL/GenBank/DDBJ whole genome shotgun (WGS) entry which is preliminary data.</text>
</comment>
<dbReference type="Proteomes" id="UP000716291">
    <property type="component" value="Unassembled WGS sequence"/>
</dbReference>
<dbReference type="GO" id="GO:0034080">
    <property type="term" value="P:CENP-A containing chromatin assembly"/>
    <property type="evidence" value="ECO:0007669"/>
    <property type="project" value="TreeGrafter"/>
</dbReference>
<dbReference type="GO" id="GO:0006335">
    <property type="term" value="P:DNA replication-dependent chromatin assembly"/>
    <property type="evidence" value="ECO:0007669"/>
    <property type="project" value="TreeGrafter"/>
</dbReference>
<dbReference type="Gene3D" id="1.25.40.10">
    <property type="entry name" value="Tetratricopeptide repeat domain"/>
    <property type="match status" value="1"/>
</dbReference>
<name>A0A9P6X475_RHIOR</name>
<evidence type="ECO:0000256" key="5">
    <source>
        <dbReference type="ARBA" id="ARBA00023242"/>
    </source>
</evidence>
<keyword evidence="4" id="KW-0802">TPR repeat</keyword>
<keyword evidence="6" id="KW-0175">Coiled coil</keyword>
<dbReference type="AlphaFoldDB" id="A0A9P6X475"/>
<dbReference type="PANTHER" id="PTHR15081:SF1">
    <property type="entry name" value="NUCLEAR AUTOANTIGENIC SPERM PROTEIN"/>
    <property type="match status" value="1"/>
</dbReference>
<feature type="compositionally biased region" description="Acidic residues" evidence="7">
    <location>
        <begin position="114"/>
        <end position="140"/>
    </location>
</feature>
<dbReference type="Pfam" id="PF10516">
    <property type="entry name" value="SHNi-TPR"/>
    <property type="match status" value="1"/>
</dbReference>
<dbReference type="GO" id="GO:0042393">
    <property type="term" value="F:histone binding"/>
    <property type="evidence" value="ECO:0007669"/>
    <property type="project" value="TreeGrafter"/>
</dbReference>
<dbReference type="InterPro" id="IPR019734">
    <property type="entry name" value="TPR_rpt"/>
</dbReference>
<feature type="region of interest" description="Disordered" evidence="7">
    <location>
        <begin position="94"/>
        <end position="140"/>
    </location>
</feature>
<feature type="domain" description="Tetratricopeptide SHNi-TPR" evidence="8">
    <location>
        <begin position="167"/>
        <end position="203"/>
    </location>
</feature>
<keyword evidence="3" id="KW-0677">Repeat</keyword>
<evidence type="ECO:0000256" key="4">
    <source>
        <dbReference type="ARBA" id="ARBA00022803"/>
    </source>
</evidence>
<feature type="coiled-coil region" evidence="6">
    <location>
        <begin position="256"/>
        <end position="283"/>
    </location>
</feature>
<proteinExistence type="inferred from homology"/>
<evidence type="ECO:0000313" key="9">
    <source>
        <dbReference type="EMBL" id="KAG1304572.1"/>
    </source>
</evidence>
<dbReference type="PANTHER" id="PTHR15081">
    <property type="entry name" value="NUCLEAR AUTOANTIGENIC SPERM PROTEIN NASP -RELATED"/>
    <property type="match status" value="1"/>
</dbReference>
<evidence type="ECO:0000259" key="8">
    <source>
        <dbReference type="Pfam" id="PF10516"/>
    </source>
</evidence>
<evidence type="ECO:0000256" key="2">
    <source>
        <dbReference type="ARBA" id="ARBA00008402"/>
    </source>
</evidence>
<accession>A0A9P6X475</accession>
<dbReference type="SMART" id="SM00028">
    <property type="entry name" value="TPR"/>
    <property type="match status" value="2"/>
</dbReference>
<evidence type="ECO:0000256" key="1">
    <source>
        <dbReference type="ARBA" id="ARBA00004123"/>
    </source>
</evidence>
<evidence type="ECO:0000256" key="7">
    <source>
        <dbReference type="SAM" id="MobiDB-lite"/>
    </source>
</evidence>
<keyword evidence="10" id="KW-1185">Reference proteome</keyword>
<dbReference type="InterPro" id="IPR011990">
    <property type="entry name" value="TPR-like_helical_dom_sf"/>
</dbReference>
<dbReference type="OrthoDB" id="5587616at2759"/>
<dbReference type="InterPro" id="IPR051730">
    <property type="entry name" value="NASP-like"/>
</dbReference>
<dbReference type="SUPFAM" id="SSF48452">
    <property type="entry name" value="TPR-like"/>
    <property type="match status" value="1"/>
</dbReference>
<dbReference type="InterPro" id="IPR019544">
    <property type="entry name" value="Tetratricopeptide_SHNi-TPR_dom"/>
</dbReference>
<protein>
    <recommendedName>
        <fullName evidence="8">Tetratricopeptide SHNi-TPR domain-containing protein</fullName>
    </recommendedName>
</protein>
<comment type="subcellular location">
    <subcellularLocation>
        <location evidence="1">Nucleus</location>
    </subcellularLocation>
</comment>
<feature type="compositionally biased region" description="Basic and acidic residues" evidence="7">
    <location>
        <begin position="328"/>
        <end position="346"/>
    </location>
</feature>
<evidence type="ECO:0000256" key="6">
    <source>
        <dbReference type="SAM" id="Coils"/>
    </source>
</evidence>
<organism evidence="9 10">
    <name type="scientific">Rhizopus oryzae</name>
    <name type="common">Mucormycosis agent</name>
    <name type="synonym">Rhizopus arrhizus var. delemar</name>
    <dbReference type="NCBI Taxonomy" id="64495"/>
    <lineage>
        <taxon>Eukaryota</taxon>
        <taxon>Fungi</taxon>
        <taxon>Fungi incertae sedis</taxon>
        <taxon>Mucoromycota</taxon>
        <taxon>Mucoromycotina</taxon>
        <taxon>Mucoromycetes</taxon>
        <taxon>Mucorales</taxon>
        <taxon>Mucorineae</taxon>
        <taxon>Rhizopodaceae</taxon>
        <taxon>Rhizopus</taxon>
    </lineage>
</organism>
<evidence type="ECO:0000313" key="10">
    <source>
        <dbReference type="Proteomes" id="UP000716291"/>
    </source>
</evidence>
<feature type="region of interest" description="Disordered" evidence="7">
    <location>
        <begin position="326"/>
        <end position="346"/>
    </location>
</feature>
<evidence type="ECO:0000256" key="3">
    <source>
        <dbReference type="ARBA" id="ARBA00022737"/>
    </source>
</evidence>
<dbReference type="EMBL" id="JAANQT010001599">
    <property type="protein sequence ID" value="KAG1304572.1"/>
    <property type="molecule type" value="Genomic_DNA"/>
</dbReference>
<reference evidence="9" key="1">
    <citation type="journal article" date="2020" name="Microb. Genom.">
        <title>Genetic diversity of clinical and environmental Mucorales isolates obtained from an investigation of mucormycosis cases among solid organ transplant recipients.</title>
        <authorList>
            <person name="Nguyen M.H."/>
            <person name="Kaul D."/>
            <person name="Muto C."/>
            <person name="Cheng S.J."/>
            <person name="Richter R.A."/>
            <person name="Bruno V.M."/>
            <person name="Liu G."/>
            <person name="Beyhan S."/>
            <person name="Sundermann A.J."/>
            <person name="Mounaud S."/>
            <person name="Pasculle A.W."/>
            <person name="Nierman W.C."/>
            <person name="Driscoll E."/>
            <person name="Cumbie R."/>
            <person name="Clancy C.J."/>
            <person name="Dupont C.L."/>
        </authorList>
    </citation>
    <scope>NUCLEOTIDE SEQUENCE</scope>
    <source>
        <strain evidence="9">GL11</strain>
    </source>
</reference>
<keyword evidence="5" id="KW-0539">Nucleus</keyword>